<protein>
    <submittedName>
        <fullName evidence="1">DUF2303 family protein</fullName>
    </submittedName>
</protein>
<dbReference type="InterPro" id="IPR019276">
    <property type="entry name" value="DUF2303"/>
</dbReference>
<comment type="caution">
    <text evidence="1">The sequence shown here is derived from an EMBL/GenBank/DDBJ whole genome shotgun (WGS) entry which is preliminary data.</text>
</comment>
<proteinExistence type="predicted"/>
<dbReference type="Pfam" id="PF10065">
    <property type="entry name" value="DUF2303"/>
    <property type="match status" value="1"/>
</dbReference>
<gene>
    <name evidence="1" type="ORF">ACEZDG_13915</name>
</gene>
<keyword evidence="2" id="KW-1185">Reference proteome</keyword>
<dbReference type="RefSeq" id="WP_380507867.1">
    <property type="nucleotide sequence ID" value="NZ_JBHEZX010000005.1"/>
</dbReference>
<evidence type="ECO:0000313" key="2">
    <source>
        <dbReference type="Proteomes" id="UP001592582"/>
    </source>
</evidence>
<dbReference type="Proteomes" id="UP001592582">
    <property type="component" value="Unassembled WGS sequence"/>
</dbReference>
<sequence>MHSYNPAPVELAATGGDVQVIVDTARDSVQPVKLEIGEVYAVRNSRGEPTTLDLTGDAYRDLPKRKAGTTRVWDAESFVAYYAKHNDQGSDLYADVQQLKVTAVLDAHQQDAARWGQHRLVLELRQTTDWATWLKYDGKLIAQETFAQHIEDNLGVIVMDEDDIKAPSAAQMLEVAQSLEASTKVEFLSGVRLADGQRQLTYTETTQGKAGQKGKLDIPAHFWIGVQPFEGAQRYRVKARFQYRIGDGELRLAYRLEKPEEAVKAAFGDVVAALAESITEPIMNGSPA</sequence>
<dbReference type="EMBL" id="JBHEZX010000005">
    <property type="protein sequence ID" value="MFC1410362.1"/>
    <property type="molecule type" value="Genomic_DNA"/>
</dbReference>
<evidence type="ECO:0000313" key="1">
    <source>
        <dbReference type="EMBL" id="MFC1410362.1"/>
    </source>
</evidence>
<organism evidence="1 2">
    <name type="scientific">Streptacidiphilus alkalitolerans</name>
    <dbReference type="NCBI Taxonomy" id="3342712"/>
    <lineage>
        <taxon>Bacteria</taxon>
        <taxon>Bacillati</taxon>
        <taxon>Actinomycetota</taxon>
        <taxon>Actinomycetes</taxon>
        <taxon>Kitasatosporales</taxon>
        <taxon>Streptomycetaceae</taxon>
        <taxon>Streptacidiphilus</taxon>
    </lineage>
</organism>
<reference evidence="1 2" key="1">
    <citation type="submission" date="2024-09" db="EMBL/GenBank/DDBJ databases">
        <authorList>
            <person name="Lee S.D."/>
        </authorList>
    </citation>
    <scope>NUCLEOTIDE SEQUENCE [LARGE SCALE GENOMIC DNA]</scope>
    <source>
        <strain evidence="1 2">N1-1</strain>
    </source>
</reference>
<name>A0ABV6V9U7_9ACTN</name>
<accession>A0ABV6V9U7</accession>